<dbReference type="Proteomes" id="UP000295258">
    <property type="component" value="Unassembled WGS sequence"/>
</dbReference>
<feature type="signal peptide" evidence="1">
    <location>
        <begin position="1"/>
        <end position="30"/>
    </location>
</feature>
<evidence type="ECO:0000313" key="2">
    <source>
        <dbReference type="EMBL" id="TDD03475.1"/>
    </source>
</evidence>
<proteinExistence type="predicted"/>
<gene>
    <name evidence="2" type="ORF">E1292_20975</name>
</gene>
<evidence type="ECO:0000313" key="3">
    <source>
        <dbReference type="Proteomes" id="UP000295258"/>
    </source>
</evidence>
<feature type="chain" id="PRO_5020597790" evidence="1">
    <location>
        <begin position="31"/>
        <end position="132"/>
    </location>
</feature>
<sequence length="132" mass="13218">MRTHGKLATFLAGAALASTALVVGAAPASAAGECGASYTKVGDYAIGSQGRLEVYYSSSTGKNCAITRDSNPNSGFKAVHISVAGASGWADSDSGTFTYYAGPVYVSAPGKCIDVSGHIGTASTSKWSVHCG</sequence>
<reference evidence="2 3" key="1">
    <citation type="submission" date="2019-03" db="EMBL/GenBank/DDBJ databases">
        <title>Draft genome sequences of novel Actinobacteria.</title>
        <authorList>
            <person name="Sahin N."/>
            <person name="Ay H."/>
            <person name="Saygin H."/>
        </authorList>
    </citation>
    <scope>NUCLEOTIDE SEQUENCE [LARGE SCALE GENOMIC DNA]</scope>
    <source>
        <strain evidence="2 3">KC310</strain>
    </source>
</reference>
<name>A0A4R4VMP7_9ACTN</name>
<comment type="caution">
    <text evidence="2">The sequence shown here is derived from an EMBL/GenBank/DDBJ whole genome shotgun (WGS) entry which is preliminary data.</text>
</comment>
<dbReference type="EMBL" id="SMKO01000054">
    <property type="protein sequence ID" value="TDD03475.1"/>
    <property type="molecule type" value="Genomic_DNA"/>
</dbReference>
<keyword evidence="1" id="KW-0732">Signal</keyword>
<keyword evidence="3" id="KW-1185">Reference proteome</keyword>
<dbReference type="RefSeq" id="WP_132596934.1">
    <property type="nucleotide sequence ID" value="NZ_SMKO01000054.1"/>
</dbReference>
<evidence type="ECO:0000256" key="1">
    <source>
        <dbReference type="SAM" id="SignalP"/>
    </source>
</evidence>
<protein>
    <submittedName>
        <fullName evidence="2">Spore-associated protein A</fullName>
    </submittedName>
</protein>
<dbReference type="AlphaFoldDB" id="A0A4R4VMP7"/>
<organism evidence="2 3">
    <name type="scientific">Nonomuraea deserti</name>
    <dbReference type="NCBI Taxonomy" id="1848322"/>
    <lineage>
        <taxon>Bacteria</taxon>
        <taxon>Bacillati</taxon>
        <taxon>Actinomycetota</taxon>
        <taxon>Actinomycetes</taxon>
        <taxon>Streptosporangiales</taxon>
        <taxon>Streptosporangiaceae</taxon>
        <taxon>Nonomuraea</taxon>
    </lineage>
</organism>
<accession>A0A4R4VMP7</accession>